<feature type="region of interest" description="Disordered" evidence="1">
    <location>
        <begin position="42"/>
        <end position="75"/>
    </location>
</feature>
<evidence type="ECO:0000313" key="3">
    <source>
        <dbReference type="EMBL" id="MCC9033049.1"/>
    </source>
</evidence>
<dbReference type="Proteomes" id="UP001107960">
    <property type="component" value="Unassembled WGS sequence"/>
</dbReference>
<gene>
    <name evidence="2" type="ORF">IEW27_20115</name>
    <name evidence="3" type="ORF">LNP80_02100</name>
</gene>
<evidence type="ECO:0000313" key="5">
    <source>
        <dbReference type="Proteomes" id="UP001107960"/>
    </source>
</evidence>
<dbReference type="RefSeq" id="WP_191181267.1">
    <property type="nucleotide sequence ID" value="NZ_JACXXP010000044.1"/>
</dbReference>
<protein>
    <submittedName>
        <fullName evidence="3">Uncharacterized protein</fullName>
    </submittedName>
</protein>
<accession>A0A9Q3UQ34</accession>
<dbReference type="Proteomes" id="UP000603715">
    <property type="component" value="Unassembled WGS sequence"/>
</dbReference>
<sequence>MTKFIPILIMVLYALVVISCTRSLNNQEDFNEDFNQIQQENLTLQAKGSDSSSSNNTELDPDVPIKDTHDWRIKP</sequence>
<proteinExistence type="predicted"/>
<reference evidence="2" key="3">
    <citation type="submission" date="2024-05" db="EMBL/GenBank/DDBJ databases">
        <title>Description of novel Chryseobacterium sp. strain C-2.</title>
        <authorList>
            <person name="Saticioglu I.B."/>
        </authorList>
    </citation>
    <scope>NUCLEOTIDE SEQUENCE</scope>
    <source>
        <strain evidence="2">C-2</strain>
    </source>
</reference>
<dbReference type="EMBL" id="JAJJML010000001">
    <property type="protein sequence ID" value="MCC9033049.1"/>
    <property type="molecule type" value="Genomic_DNA"/>
</dbReference>
<keyword evidence="4" id="KW-1185">Reference proteome</keyword>
<dbReference type="PROSITE" id="PS51257">
    <property type="entry name" value="PROKAR_LIPOPROTEIN"/>
    <property type="match status" value="1"/>
</dbReference>
<dbReference type="EMBL" id="JACXXP010000044">
    <property type="protein sequence ID" value="MBD3906895.1"/>
    <property type="molecule type" value="Genomic_DNA"/>
</dbReference>
<reference evidence="4" key="2">
    <citation type="submission" date="2023-07" db="EMBL/GenBank/DDBJ databases">
        <title>Description of novel Chryseobacterium sp. strain C-2.</title>
        <authorList>
            <person name="Saticioglu I.B."/>
        </authorList>
    </citation>
    <scope>NUCLEOTIDE SEQUENCE [LARGE SCALE GENOMIC DNA]</scope>
    <source>
        <strain evidence="4">C-2</strain>
    </source>
</reference>
<evidence type="ECO:0000256" key="1">
    <source>
        <dbReference type="SAM" id="MobiDB-lite"/>
    </source>
</evidence>
<comment type="caution">
    <text evidence="3">The sequence shown here is derived from an EMBL/GenBank/DDBJ whole genome shotgun (WGS) entry which is preliminary data.</text>
</comment>
<dbReference type="AlphaFoldDB" id="A0A9Q3UQ34"/>
<feature type="compositionally biased region" description="Polar residues" evidence="1">
    <location>
        <begin position="42"/>
        <end position="58"/>
    </location>
</feature>
<name>A0A9Q3UQ34_9FLAO</name>
<evidence type="ECO:0000313" key="4">
    <source>
        <dbReference type="Proteomes" id="UP000603715"/>
    </source>
</evidence>
<reference evidence="3" key="1">
    <citation type="submission" date="2021-11" db="EMBL/GenBank/DDBJ databases">
        <title>Description of novel Chryseobacterium species.</title>
        <authorList>
            <person name="Saticioglu I.B."/>
            <person name="Ay H."/>
            <person name="Altun S."/>
            <person name="Duman M."/>
        </authorList>
    </citation>
    <scope>NUCLEOTIDE SEQUENCE</scope>
    <source>
        <strain evidence="3">C-39</strain>
    </source>
</reference>
<evidence type="ECO:0000313" key="2">
    <source>
        <dbReference type="EMBL" id="MBD3906895.1"/>
    </source>
</evidence>
<organism evidence="3 5">
    <name type="scientific">Chryseobacterium muglaense</name>
    <dbReference type="NCBI Taxonomy" id="2893752"/>
    <lineage>
        <taxon>Bacteria</taxon>
        <taxon>Pseudomonadati</taxon>
        <taxon>Bacteroidota</taxon>
        <taxon>Flavobacteriia</taxon>
        <taxon>Flavobacteriales</taxon>
        <taxon>Weeksellaceae</taxon>
        <taxon>Chryseobacterium group</taxon>
        <taxon>Chryseobacterium</taxon>
    </lineage>
</organism>
<feature type="compositionally biased region" description="Basic and acidic residues" evidence="1">
    <location>
        <begin position="63"/>
        <end position="75"/>
    </location>
</feature>